<comment type="caution">
    <text evidence="4">The sequence shown here is derived from an EMBL/GenBank/DDBJ whole genome shotgun (WGS) entry which is preliminary data.</text>
</comment>
<keyword evidence="1" id="KW-0677">Repeat</keyword>
<organism evidence="4 5">
    <name type="scientific">Methanobrevibacter oralis</name>
    <dbReference type="NCBI Taxonomy" id="66851"/>
    <lineage>
        <taxon>Archaea</taxon>
        <taxon>Methanobacteriati</taxon>
        <taxon>Methanobacteriota</taxon>
        <taxon>Methanomada group</taxon>
        <taxon>Methanobacteria</taxon>
        <taxon>Methanobacteriales</taxon>
        <taxon>Methanobacteriaceae</taxon>
        <taxon>Methanobrevibacter</taxon>
    </lineage>
</organism>
<keyword evidence="2 3" id="KW-0802">TPR repeat</keyword>
<dbReference type="OrthoDB" id="78407at2157"/>
<evidence type="ECO:0000256" key="1">
    <source>
        <dbReference type="ARBA" id="ARBA00022737"/>
    </source>
</evidence>
<evidence type="ECO:0000256" key="2">
    <source>
        <dbReference type="ARBA" id="ARBA00022803"/>
    </source>
</evidence>
<keyword evidence="5" id="KW-1185">Reference proteome</keyword>
<dbReference type="Proteomes" id="UP000077428">
    <property type="component" value="Unassembled WGS sequence"/>
</dbReference>
<name>A0A166C373_METOA</name>
<dbReference type="InterPro" id="IPR051685">
    <property type="entry name" value="Ycf3/AcsC/BcsC/TPR_MFPF"/>
</dbReference>
<dbReference type="InterPro" id="IPR019734">
    <property type="entry name" value="TPR_rpt"/>
</dbReference>
<dbReference type="SMART" id="SM00028">
    <property type="entry name" value="TPR"/>
    <property type="match status" value="3"/>
</dbReference>
<dbReference type="STRING" id="66851.MBORA_01620"/>
<dbReference type="PANTHER" id="PTHR44943">
    <property type="entry name" value="CELLULOSE SYNTHASE OPERON PROTEIN C"/>
    <property type="match status" value="1"/>
</dbReference>
<proteinExistence type="predicted"/>
<sequence>MYIKDRIVDYYVNKSLNYYRVFKNKKAIETINKILIFDKDNVDALSSKGLFYSCLFDKENSFKCYDLVFKKIAKYRFYFQKAKKCIYLMDYDLALDCFNRVLDYHYDDSEKLFEISLGYYYYYYYSRDYDCAFHYFNKLLKEKPENTDLLTHVGNCYLYMGDMDLALEYLDKALNIDTDNSFTILSKYCFNMEKEDYSNALIEINKYIKIDDSFPFLIYKYSLLADLGHFEVSLKGFERISKIKHDNVKVFNIYYLSYDHALEVMGKYDEAIKIHDEYLDNYNFLKGNIQEAKDNLIEEVF</sequence>
<dbReference type="RefSeq" id="WP_042694299.1">
    <property type="nucleotide sequence ID" value="NZ_CABMAB010000035.1"/>
</dbReference>
<feature type="repeat" description="TPR" evidence="3">
    <location>
        <begin position="147"/>
        <end position="180"/>
    </location>
</feature>
<protein>
    <submittedName>
        <fullName evidence="4">Tetratricopeptide repeat protein</fullName>
    </submittedName>
</protein>
<dbReference type="PATRIC" id="fig|66851.6.peg.203"/>
<gene>
    <name evidence="4" type="ORF">MBORA_01620</name>
</gene>
<dbReference type="PROSITE" id="PS50005">
    <property type="entry name" value="TPR"/>
    <property type="match status" value="1"/>
</dbReference>
<dbReference type="PANTHER" id="PTHR44943:SF8">
    <property type="entry name" value="TPR REPEAT-CONTAINING PROTEIN MJ0263"/>
    <property type="match status" value="1"/>
</dbReference>
<dbReference type="SUPFAM" id="SSF81901">
    <property type="entry name" value="HCP-like"/>
    <property type="match status" value="1"/>
</dbReference>
<dbReference type="InterPro" id="IPR011990">
    <property type="entry name" value="TPR-like_helical_dom_sf"/>
</dbReference>
<dbReference type="SUPFAM" id="SSF48452">
    <property type="entry name" value="TPR-like"/>
    <property type="match status" value="1"/>
</dbReference>
<accession>A0A166C373</accession>
<dbReference type="AlphaFoldDB" id="A0A166C373"/>
<dbReference type="PROSITE" id="PS50293">
    <property type="entry name" value="TPR_REGION"/>
    <property type="match status" value="1"/>
</dbReference>
<dbReference type="Pfam" id="PF14559">
    <property type="entry name" value="TPR_19"/>
    <property type="match status" value="1"/>
</dbReference>
<dbReference type="Gene3D" id="1.25.40.10">
    <property type="entry name" value="Tetratricopeptide repeat domain"/>
    <property type="match status" value="2"/>
</dbReference>
<dbReference type="EMBL" id="LWMU01000033">
    <property type="protein sequence ID" value="KZX14084.1"/>
    <property type="molecule type" value="Genomic_DNA"/>
</dbReference>
<reference evidence="5" key="1">
    <citation type="journal article" date="2016" name="Genome Announc.">
        <title>Draft Genome Sequences of Methanobrevibacter curvatus DSM11111, Methanobrevibacter cuticularis DSM11139, Methanobrevibacter filiformis DSM11501, and Methanobrevibacter oralis DSM7256.</title>
        <authorList>
            <person name="Poehlein A."/>
            <person name="Seedorf H."/>
        </authorList>
    </citation>
    <scope>NUCLEOTIDE SEQUENCE [LARGE SCALE GENOMIC DNA]</scope>
    <source>
        <strain evidence="5">DSM 7256 / JCM 30027 / ZR</strain>
    </source>
</reference>
<evidence type="ECO:0000313" key="4">
    <source>
        <dbReference type="EMBL" id="KZX14084.1"/>
    </source>
</evidence>
<evidence type="ECO:0000256" key="3">
    <source>
        <dbReference type="PROSITE-ProRule" id="PRU00339"/>
    </source>
</evidence>
<evidence type="ECO:0000313" key="5">
    <source>
        <dbReference type="Proteomes" id="UP000077428"/>
    </source>
</evidence>